<feature type="region of interest" description="Disordered" evidence="1">
    <location>
        <begin position="590"/>
        <end position="630"/>
    </location>
</feature>
<feature type="domain" description="HNH nuclease" evidence="2">
    <location>
        <begin position="504"/>
        <end position="556"/>
    </location>
</feature>
<keyword evidence="4" id="KW-1185">Reference proteome</keyword>
<dbReference type="EMBL" id="JACCBN010000001">
    <property type="protein sequence ID" value="NYD35480.1"/>
    <property type="molecule type" value="Genomic_DNA"/>
</dbReference>
<gene>
    <name evidence="3" type="ORF">BJ983_001582</name>
</gene>
<feature type="compositionally biased region" description="Gly residues" evidence="1">
    <location>
        <begin position="328"/>
        <end position="349"/>
    </location>
</feature>
<evidence type="ECO:0000313" key="3">
    <source>
        <dbReference type="EMBL" id="NYD35480.1"/>
    </source>
</evidence>
<dbReference type="CDD" id="cd00085">
    <property type="entry name" value="HNHc"/>
    <property type="match status" value="1"/>
</dbReference>
<dbReference type="InterPro" id="IPR003615">
    <property type="entry name" value="HNH_nuc"/>
</dbReference>
<sequence>MTTAVAGPGGAEGGPEAAPRAGVGPEGLPGQWVDAGLSVQFTLANIMAWRLCRWLLECSRARAGTAERVTSRPRAGKIVAASLGWSESYGAARVEFARQVLERLPVLGEQMQSGRLEERKASIVVDLVADLDDDQARAVVEEIVESAPSLGYAALRALVGRVAMAVDPAWAERRRAAGIARRRVALRSAPSGAAELCGLDLPEDPAQDAHDRIVALAHEVLRRLKRAGIGSVSVGTAESEVMLTLTGPAGAGMYDLDVVEYVVAALGGPTDPDPDDTGPGPDPDDPDDRGPDDEPGPEGPDGDHGPDGPDDQRGGDGPDDPRGDGPGDRVGPGGGLPQEGKPDGAGGGQPAVVAFRARTVLRMELRGVLGLDRSPGELPGRGPITHRAAVAMARARTHTRWRIRLHDPHGHLEHVLSFRPPSAGPPPAGGRRHAHIVELTAFTSDLDTLTAQHTDTRDPGVLDPDAVELLRRARRALDKERARPADEHPARTRSEAGHRFPSTRLRDWVQARDDTCHAPGCAVDAVSADLDHTRPVIDGGLTLADDLGPLCRRDHLLKSDPTSGWTVTQTAPGHFEWTSPTGRVHLKTPYRYRPLPAPVPRTGPRRRLPEHLPRPKRPGTPRANQHGHITDPAFDTAWHLATRTDRTAYAGDDPPF</sequence>
<feature type="compositionally biased region" description="Low complexity" evidence="1">
    <location>
        <begin position="14"/>
        <end position="23"/>
    </location>
</feature>
<dbReference type="Proteomes" id="UP000535890">
    <property type="component" value="Unassembled WGS sequence"/>
</dbReference>
<evidence type="ECO:0000259" key="2">
    <source>
        <dbReference type="SMART" id="SM00507"/>
    </source>
</evidence>
<feature type="compositionally biased region" description="Basic and acidic residues" evidence="1">
    <location>
        <begin position="301"/>
        <end position="327"/>
    </location>
</feature>
<protein>
    <recommendedName>
        <fullName evidence="2">HNH nuclease domain-containing protein</fullName>
    </recommendedName>
</protein>
<reference evidence="3 4" key="1">
    <citation type="submission" date="2020-07" db="EMBL/GenBank/DDBJ databases">
        <title>Sequencing the genomes of 1000 actinobacteria strains.</title>
        <authorList>
            <person name="Klenk H.-P."/>
        </authorList>
    </citation>
    <scope>NUCLEOTIDE SEQUENCE [LARGE SCALE GENOMIC DNA]</scope>
    <source>
        <strain evidence="3 4">DSM 45772</strain>
    </source>
</reference>
<dbReference type="AlphaFoldDB" id="A0A7Y9DTZ1"/>
<comment type="caution">
    <text evidence="3">The sequence shown here is derived from an EMBL/GenBank/DDBJ whole genome shotgun (WGS) entry which is preliminary data.</text>
</comment>
<accession>A0A7Y9DTZ1</accession>
<dbReference type="InterPro" id="IPR003870">
    <property type="entry name" value="DUF222"/>
</dbReference>
<proteinExistence type="predicted"/>
<name>A0A7Y9DTZ1_9PSEU</name>
<feature type="region of interest" description="Disordered" evidence="1">
    <location>
        <begin position="1"/>
        <end position="25"/>
    </location>
</feature>
<evidence type="ECO:0000313" key="4">
    <source>
        <dbReference type="Proteomes" id="UP000535890"/>
    </source>
</evidence>
<feature type="region of interest" description="Disordered" evidence="1">
    <location>
        <begin position="266"/>
        <end position="350"/>
    </location>
</feature>
<dbReference type="RefSeq" id="WP_179793311.1">
    <property type="nucleotide sequence ID" value="NZ_BAABHP010000004.1"/>
</dbReference>
<evidence type="ECO:0000256" key="1">
    <source>
        <dbReference type="SAM" id="MobiDB-lite"/>
    </source>
</evidence>
<organism evidence="3 4">
    <name type="scientific">Actinomycetospora corticicola</name>
    <dbReference type="NCBI Taxonomy" id="663602"/>
    <lineage>
        <taxon>Bacteria</taxon>
        <taxon>Bacillati</taxon>
        <taxon>Actinomycetota</taxon>
        <taxon>Actinomycetes</taxon>
        <taxon>Pseudonocardiales</taxon>
        <taxon>Pseudonocardiaceae</taxon>
        <taxon>Actinomycetospora</taxon>
    </lineage>
</organism>
<feature type="compositionally biased region" description="Acidic residues" evidence="1">
    <location>
        <begin position="272"/>
        <end position="296"/>
    </location>
</feature>
<feature type="region of interest" description="Disordered" evidence="1">
    <location>
        <begin position="477"/>
        <end position="499"/>
    </location>
</feature>
<dbReference type="Pfam" id="PF02720">
    <property type="entry name" value="DUF222"/>
    <property type="match status" value="1"/>
</dbReference>
<dbReference type="SMART" id="SM00507">
    <property type="entry name" value="HNHc"/>
    <property type="match status" value="1"/>
</dbReference>